<dbReference type="Proteomes" id="UP001355298">
    <property type="component" value="Unassembled WGS sequence"/>
</dbReference>
<keyword evidence="1" id="KW-1133">Transmembrane helix</keyword>
<name>A0ABU6IV53_9FLAO</name>
<keyword evidence="1" id="KW-0812">Transmembrane</keyword>
<feature type="transmembrane region" description="Helical" evidence="1">
    <location>
        <begin position="12"/>
        <end position="30"/>
    </location>
</feature>
<accession>A0ABU6IV53</accession>
<evidence type="ECO:0008006" key="4">
    <source>
        <dbReference type="Google" id="ProtNLM"/>
    </source>
</evidence>
<proteinExistence type="predicted"/>
<dbReference type="SUPFAM" id="SSF48371">
    <property type="entry name" value="ARM repeat"/>
    <property type="match status" value="1"/>
</dbReference>
<keyword evidence="1" id="KW-0472">Membrane</keyword>
<organism evidence="2 3">
    <name type="scientific">Flagellimonas halotolerans</name>
    <dbReference type="NCBI Taxonomy" id="3112164"/>
    <lineage>
        <taxon>Bacteria</taxon>
        <taxon>Pseudomonadati</taxon>
        <taxon>Bacteroidota</taxon>
        <taxon>Flavobacteriia</taxon>
        <taxon>Flavobacteriales</taxon>
        <taxon>Flavobacteriaceae</taxon>
        <taxon>Flagellimonas</taxon>
    </lineage>
</organism>
<evidence type="ECO:0000256" key="1">
    <source>
        <dbReference type="SAM" id="Phobius"/>
    </source>
</evidence>
<gene>
    <name evidence="2" type="ORF">VOP03_16525</name>
</gene>
<dbReference type="InterPro" id="IPR016024">
    <property type="entry name" value="ARM-type_fold"/>
</dbReference>
<protein>
    <recommendedName>
        <fullName evidence="4">HEAT repeat domain-containing protein</fullName>
    </recommendedName>
</protein>
<sequence>MPFGNLEFFIKIFLLFLVANILLTLCAAQWRRSKNRRKKLIEAVFADKISDFLYPQTGKKPSFIDVQRALRKVGVREERPENVQFLIQLMIRTQQALGGSNRIQLKRLYGQIPPYRASIDKLRKRDPFQKALGIKEIYEMDQNQYIKQIAAYRDHKNIYLRREAQIALVSFLGWDSLRFLPYLSRKISLWQQIKIVEKLHDVCREPKVEYLHLAYKTKNPDAIELIIRIIKKFYLLSEVDYVFLNLKHPSYEVRKAAIYCLLSLKVRDGAIAERLVRVMDGIPSKIQRKQVLKYLAKGGHTIPTLSL</sequence>
<evidence type="ECO:0000313" key="2">
    <source>
        <dbReference type="EMBL" id="MEC4266959.1"/>
    </source>
</evidence>
<reference evidence="2 3" key="1">
    <citation type="submission" date="2024-01" db="EMBL/GenBank/DDBJ databases">
        <title>The strains designed SYSU M86414 and SYSU M84420 isolated from the marine sediment in San Sha City (Hainan Province, China).</title>
        <authorList>
            <person name="Guo D."/>
        </authorList>
    </citation>
    <scope>NUCLEOTIDE SEQUENCE [LARGE SCALE GENOMIC DNA]</scope>
    <source>
        <strain evidence="2 3">SYSU M84420</strain>
    </source>
</reference>
<comment type="caution">
    <text evidence="2">The sequence shown here is derived from an EMBL/GenBank/DDBJ whole genome shotgun (WGS) entry which is preliminary data.</text>
</comment>
<dbReference type="EMBL" id="JAYMGW010000028">
    <property type="protein sequence ID" value="MEC4266959.1"/>
    <property type="molecule type" value="Genomic_DNA"/>
</dbReference>
<keyword evidence="3" id="KW-1185">Reference proteome</keyword>
<dbReference type="RefSeq" id="WP_326280389.1">
    <property type="nucleotide sequence ID" value="NZ_JAYKYV010000028.1"/>
</dbReference>
<evidence type="ECO:0000313" key="3">
    <source>
        <dbReference type="Proteomes" id="UP001355298"/>
    </source>
</evidence>